<sequence>MTLLGLAFNSLRFRRGSFTATFVNVFLGAVVLMSFASLFDTAGGVGVSPADASSLTTIAGAVGGWGLVIVGFGVASTMNLSVRQRQAELALLKATGATPSQIGRMIIGEGVTVSILAALLGIVPAWLIGRAVLGALTSTDQVADDVAYRFGPLALIAGLSMTLLATVGATAITARQAGRVSAREALSQAATDGRSIGRGRIIAGSLLLVVGIACSLTTATVLKNEGFTTLSIAGQACIAAAIGLALLSPLALRGLIRPVDLATRPFTGAAGYLATTTIRERTRQTAAITMPVIILTGLAAGTIYIQKIQNAANAADGITVSADDKGVQTLNFIIVGMIALFAAIVLINNCVASLLARRQEFGVARKLGATPGQILRAVTFETMFAAASGLALGSISAAIGIAGFRYGRTGSVGPAIDAVPFLAIILTVAILTITASLSAAHRSLAVPMIQAAGTTRV</sequence>
<comment type="subcellular location">
    <subcellularLocation>
        <location evidence="1">Cell membrane</location>
        <topology evidence="1">Multi-pass membrane protein</topology>
    </subcellularLocation>
</comment>
<comment type="similarity">
    <text evidence="6">Belongs to the ABC-4 integral membrane protein family.</text>
</comment>
<dbReference type="Pfam" id="PF02687">
    <property type="entry name" value="FtsX"/>
    <property type="match status" value="2"/>
</dbReference>
<evidence type="ECO:0000256" key="7">
    <source>
        <dbReference type="SAM" id="Phobius"/>
    </source>
</evidence>
<feature type="transmembrane region" description="Helical" evidence="7">
    <location>
        <begin position="153"/>
        <end position="174"/>
    </location>
</feature>
<evidence type="ECO:0000256" key="2">
    <source>
        <dbReference type="ARBA" id="ARBA00022475"/>
    </source>
</evidence>
<keyword evidence="2" id="KW-1003">Cell membrane</keyword>
<evidence type="ECO:0000313" key="10">
    <source>
        <dbReference type="Proteomes" id="UP000621500"/>
    </source>
</evidence>
<dbReference type="Proteomes" id="UP000621500">
    <property type="component" value="Unassembled WGS sequence"/>
</dbReference>
<evidence type="ECO:0000259" key="8">
    <source>
        <dbReference type="Pfam" id="PF02687"/>
    </source>
</evidence>
<organism evidence="9 10">
    <name type="scientific">Plantactinospora mayteni</name>
    <dbReference type="NCBI Taxonomy" id="566021"/>
    <lineage>
        <taxon>Bacteria</taxon>
        <taxon>Bacillati</taxon>
        <taxon>Actinomycetota</taxon>
        <taxon>Actinomycetes</taxon>
        <taxon>Micromonosporales</taxon>
        <taxon>Micromonosporaceae</taxon>
        <taxon>Plantactinospora</taxon>
    </lineage>
</organism>
<evidence type="ECO:0000256" key="6">
    <source>
        <dbReference type="ARBA" id="ARBA00038076"/>
    </source>
</evidence>
<feature type="transmembrane region" description="Helical" evidence="7">
    <location>
        <begin position="383"/>
        <end position="406"/>
    </location>
</feature>
<feature type="transmembrane region" description="Helical" evidence="7">
    <location>
        <begin position="21"/>
        <end position="39"/>
    </location>
</feature>
<keyword evidence="3 7" id="KW-0812">Transmembrane</keyword>
<dbReference type="EMBL" id="BONX01000023">
    <property type="protein sequence ID" value="GIG97214.1"/>
    <property type="molecule type" value="Genomic_DNA"/>
</dbReference>
<dbReference type="RefSeq" id="WP_203858686.1">
    <property type="nucleotide sequence ID" value="NZ_BAAAZQ010000001.1"/>
</dbReference>
<feature type="domain" description="ABC3 transporter permease C-terminal" evidence="8">
    <location>
        <begin position="333"/>
        <end position="443"/>
    </location>
</feature>
<keyword evidence="5 7" id="KW-0472">Membrane</keyword>
<dbReference type="InterPro" id="IPR050250">
    <property type="entry name" value="Macrolide_Exporter_MacB"/>
</dbReference>
<evidence type="ECO:0000256" key="3">
    <source>
        <dbReference type="ARBA" id="ARBA00022692"/>
    </source>
</evidence>
<proteinExistence type="inferred from homology"/>
<evidence type="ECO:0000256" key="5">
    <source>
        <dbReference type="ARBA" id="ARBA00023136"/>
    </source>
</evidence>
<feature type="transmembrane region" description="Helical" evidence="7">
    <location>
        <begin position="418"/>
        <end position="440"/>
    </location>
</feature>
<feature type="transmembrane region" description="Helical" evidence="7">
    <location>
        <begin position="286"/>
        <end position="305"/>
    </location>
</feature>
<feature type="transmembrane region" description="Helical" evidence="7">
    <location>
        <begin position="111"/>
        <end position="133"/>
    </location>
</feature>
<feature type="domain" description="ABC3 transporter permease C-terminal" evidence="8">
    <location>
        <begin position="66"/>
        <end position="180"/>
    </location>
</feature>
<gene>
    <name evidence="9" type="ORF">Pma05_37870</name>
</gene>
<dbReference type="InterPro" id="IPR003838">
    <property type="entry name" value="ABC3_permease_C"/>
</dbReference>
<feature type="transmembrane region" description="Helical" evidence="7">
    <location>
        <begin position="201"/>
        <end position="221"/>
    </location>
</feature>
<keyword evidence="10" id="KW-1185">Reference proteome</keyword>
<evidence type="ECO:0000313" key="9">
    <source>
        <dbReference type="EMBL" id="GIG97214.1"/>
    </source>
</evidence>
<accession>A0ABQ4ERE4</accession>
<feature type="transmembrane region" description="Helical" evidence="7">
    <location>
        <begin position="332"/>
        <end position="356"/>
    </location>
</feature>
<evidence type="ECO:0000256" key="1">
    <source>
        <dbReference type="ARBA" id="ARBA00004651"/>
    </source>
</evidence>
<protein>
    <submittedName>
        <fullName evidence="9">Transporter</fullName>
    </submittedName>
</protein>
<comment type="caution">
    <text evidence="9">The sequence shown here is derived from an EMBL/GenBank/DDBJ whole genome shotgun (WGS) entry which is preliminary data.</text>
</comment>
<feature type="transmembrane region" description="Helical" evidence="7">
    <location>
        <begin position="54"/>
        <end position="75"/>
    </location>
</feature>
<feature type="transmembrane region" description="Helical" evidence="7">
    <location>
        <begin position="227"/>
        <end position="247"/>
    </location>
</feature>
<dbReference type="PANTHER" id="PTHR30572">
    <property type="entry name" value="MEMBRANE COMPONENT OF TRANSPORTER-RELATED"/>
    <property type="match status" value="1"/>
</dbReference>
<evidence type="ECO:0000256" key="4">
    <source>
        <dbReference type="ARBA" id="ARBA00022989"/>
    </source>
</evidence>
<dbReference type="PANTHER" id="PTHR30572:SF4">
    <property type="entry name" value="ABC TRANSPORTER PERMEASE YTRF"/>
    <property type="match status" value="1"/>
</dbReference>
<reference evidence="9 10" key="1">
    <citation type="submission" date="2021-01" db="EMBL/GenBank/DDBJ databases">
        <title>Whole genome shotgun sequence of Plantactinospora mayteni NBRC 109088.</title>
        <authorList>
            <person name="Komaki H."/>
            <person name="Tamura T."/>
        </authorList>
    </citation>
    <scope>NUCLEOTIDE SEQUENCE [LARGE SCALE GENOMIC DNA]</scope>
    <source>
        <strain evidence="9 10">NBRC 109088</strain>
    </source>
</reference>
<keyword evidence="4 7" id="KW-1133">Transmembrane helix</keyword>
<name>A0ABQ4ERE4_9ACTN</name>